<dbReference type="InterPro" id="IPR011050">
    <property type="entry name" value="Pectin_lyase_fold/virulence"/>
</dbReference>
<dbReference type="OrthoDB" id="9795222at2"/>
<protein>
    <submittedName>
        <fullName evidence="2">Pectate lyase superfamily protein</fullName>
    </submittedName>
</protein>
<dbReference type="InterPro" id="IPR012334">
    <property type="entry name" value="Pectin_lyas_fold"/>
</dbReference>
<dbReference type="Gene3D" id="2.160.20.10">
    <property type="entry name" value="Single-stranded right-handed beta-helix, Pectin lyase-like"/>
    <property type="match status" value="2"/>
</dbReference>
<dbReference type="InterPro" id="IPR006626">
    <property type="entry name" value="PbH1"/>
</dbReference>
<dbReference type="Proteomes" id="UP000198853">
    <property type="component" value="Unassembled WGS sequence"/>
</dbReference>
<dbReference type="RefSeq" id="WP_090399641.1">
    <property type="nucleotide sequence ID" value="NZ_FNEN01000020.1"/>
</dbReference>
<gene>
    <name evidence="2" type="ORF">SAMN04488123_12012</name>
</gene>
<feature type="domain" description="Rhamnogalacturonase A/B/Epimerase-like pectate lyase" evidence="1">
    <location>
        <begin position="110"/>
        <end position="336"/>
    </location>
</feature>
<accession>A0A1G8RRW3</accession>
<keyword evidence="2" id="KW-0456">Lyase</keyword>
<dbReference type="InterPro" id="IPR024535">
    <property type="entry name" value="RHGA/B-epi-like_pectate_lyase"/>
</dbReference>
<organism evidence="2 3">
    <name type="scientific">Natribacillus halophilus</name>
    <dbReference type="NCBI Taxonomy" id="549003"/>
    <lineage>
        <taxon>Bacteria</taxon>
        <taxon>Bacillati</taxon>
        <taxon>Bacillota</taxon>
        <taxon>Bacilli</taxon>
        <taxon>Bacillales</taxon>
        <taxon>Bacillaceae</taxon>
        <taxon>Natribacillus</taxon>
    </lineage>
</organism>
<dbReference type="SUPFAM" id="SSF51126">
    <property type="entry name" value="Pectin lyase-like"/>
    <property type="match status" value="1"/>
</dbReference>
<evidence type="ECO:0000259" key="1">
    <source>
        <dbReference type="Pfam" id="PF12708"/>
    </source>
</evidence>
<reference evidence="2 3" key="1">
    <citation type="submission" date="2016-10" db="EMBL/GenBank/DDBJ databases">
        <authorList>
            <person name="de Groot N.N."/>
        </authorList>
    </citation>
    <scope>NUCLEOTIDE SEQUENCE [LARGE SCALE GENOMIC DNA]</scope>
    <source>
        <strain evidence="2 3">DSM 21771</strain>
    </source>
</reference>
<proteinExistence type="predicted"/>
<dbReference type="SMART" id="SM00710">
    <property type="entry name" value="PbH1"/>
    <property type="match status" value="8"/>
</dbReference>
<name>A0A1G8RRW3_9BACI</name>
<dbReference type="EMBL" id="FNEN01000020">
    <property type="protein sequence ID" value="SDJ19707.1"/>
    <property type="molecule type" value="Genomic_DNA"/>
</dbReference>
<evidence type="ECO:0000313" key="2">
    <source>
        <dbReference type="EMBL" id="SDJ19707.1"/>
    </source>
</evidence>
<dbReference type="Pfam" id="PF12708">
    <property type="entry name" value="Pect-lyase_RHGA_epim"/>
    <property type="match status" value="1"/>
</dbReference>
<dbReference type="AlphaFoldDB" id="A0A1G8RRW3"/>
<keyword evidence="3" id="KW-1185">Reference proteome</keyword>
<sequence length="701" mass="78825">MSRFEKMRIMPVDSLFDENYYVTTNRNFERFNMNIDAMQVVEDIADQAGEDSEYARNKADNVQSQLDQAVIDGDSSVEAAQARVDLYGKDHDTLKSRLDVEQKQLDGISINANFHGAVNDGETDNTEVVNELLNDLHDIGGGTLYFPTGEYYFESNVILEEYENVVIKGDGESTILKNGQGIDHLETAFFNISDSKNITIDNLMFDCNNLTPTPIRFTDSSHIYISRVNLINPSRHEASVGEFRIALVYDCEFVNMENIKSNYGIAGVNGVHHFYGNRLWAESTHELADEMIDFNSAQYVHLSNSYAKGFGEMFDMGASSYVSVRDCITENCDTAINVKEETAREGFSPAVFEVNITNINIIDCVRGINFNGAAGEYGGDFYNFYVGNCSIHQRTSADNNPIRMLTSGIDDPRNITIENCILYGNGEETGIYYSGSGIADLNIRNNKIENCRIGIFLGYDQERPGVQIENNKIVDTSQQGIYTNFRSAGYMDLHILNNRLLNCGSEGYSGLYVYTPTGISRNAIVQRNIVDYDDGEEKPNNAIEFVRIDYVMATNNYIHEDTGISYRSASTNLIRNNANNTIDVNDFDVNAPRYGRIYRFNEIDFNIGGGVVTEGIISANVDTSSNEIVVLYDEFQNHSYGQYPVILTQVEQRFNDAHEYTVIPDTFLENGEIRLKVYKNGEEADLSDATNRLGLYIYISI</sequence>
<dbReference type="GO" id="GO:0016829">
    <property type="term" value="F:lyase activity"/>
    <property type="evidence" value="ECO:0007669"/>
    <property type="project" value="UniProtKB-KW"/>
</dbReference>
<evidence type="ECO:0000313" key="3">
    <source>
        <dbReference type="Proteomes" id="UP000198853"/>
    </source>
</evidence>